<gene>
    <name evidence="1" type="ORF">SAMN05192532_101801</name>
</gene>
<protein>
    <submittedName>
        <fullName evidence="1">Uncharacterized protein</fullName>
    </submittedName>
</protein>
<dbReference type="EMBL" id="FONT01000001">
    <property type="protein sequence ID" value="SFE41957.1"/>
    <property type="molecule type" value="Genomic_DNA"/>
</dbReference>
<dbReference type="AlphaFoldDB" id="A0A1I2AE05"/>
<accession>A0A1I2AE05</accession>
<dbReference type="STRING" id="930128.SAMN05192532_101801"/>
<reference evidence="1 2" key="1">
    <citation type="submission" date="2016-10" db="EMBL/GenBank/DDBJ databases">
        <authorList>
            <person name="de Groot N.N."/>
        </authorList>
    </citation>
    <scope>NUCLEOTIDE SEQUENCE [LARGE SCALE GENOMIC DNA]</scope>
    <source>
        <strain evidence="1 2">DSM 23995</strain>
    </source>
</reference>
<dbReference type="OrthoDB" id="2968672at2"/>
<evidence type="ECO:0000313" key="2">
    <source>
        <dbReference type="Proteomes" id="UP000199516"/>
    </source>
</evidence>
<dbReference type="RefSeq" id="WP_091657618.1">
    <property type="nucleotide sequence ID" value="NZ_FONT01000001.1"/>
</dbReference>
<evidence type="ECO:0000313" key="1">
    <source>
        <dbReference type="EMBL" id="SFE41957.1"/>
    </source>
</evidence>
<organism evidence="1 2">
    <name type="scientific">Alteribacillus iranensis</name>
    <dbReference type="NCBI Taxonomy" id="930128"/>
    <lineage>
        <taxon>Bacteria</taxon>
        <taxon>Bacillati</taxon>
        <taxon>Bacillota</taxon>
        <taxon>Bacilli</taxon>
        <taxon>Bacillales</taxon>
        <taxon>Bacillaceae</taxon>
        <taxon>Alteribacillus</taxon>
    </lineage>
</organism>
<name>A0A1I2AE05_9BACI</name>
<dbReference type="Proteomes" id="UP000199516">
    <property type="component" value="Unassembled WGS sequence"/>
</dbReference>
<proteinExistence type="predicted"/>
<keyword evidence="2" id="KW-1185">Reference proteome</keyword>
<sequence length="139" mass="15901">MWKYIMLALSIGSLTGMFLFHGEESQAMEILEIRSDVSVQAANMKGIKQENWSLQYKLKNQDLYVECIIPDFSLTKEMKENGGYLLIKMNGQKTAEMHQAAFMLKNMPPGEHTMEIIPVEHNGKQFAEPISFEIKVNQS</sequence>